<dbReference type="EMBL" id="SACK01000002">
    <property type="protein sequence ID" value="RVU02097.1"/>
    <property type="molecule type" value="Genomic_DNA"/>
</dbReference>
<proteinExistence type="predicted"/>
<comment type="caution">
    <text evidence="1">The sequence shown here is derived from an EMBL/GenBank/DDBJ whole genome shotgun (WGS) entry which is preliminary data.</text>
</comment>
<dbReference type="AlphaFoldDB" id="A0A3S2VP97"/>
<keyword evidence="2" id="KW-1185">Reference proteome</keyword>
<name>A0A3S2VP97_9SPHI</name>
<sequence>MPDYEIHHWRKWFTFALNFNQSAFSSNWSAGGVSAVAVGTNIIYRTEYNKSPFVYTAEVNFLYGRSKNKGQGARKTNDRLFIDNKLATKLSQNWYFFGSLSIETQIDKGYQYPDPNPPILISNFFAPGYITESIGFEYKPSKYFDLRLGTGTARQTLVLDDSVRKVQSYGLEEGKNVRNELAFQAVALFDKDIMQNLHLNWRYALFIPYGRPLAYVNHRLDLTLIARVNKLINVTINGTALYNKDTSPDIQATEGLALGLMYKFP</sequence>
<dbReference type="OrthoDB" id="1495718at2"/>
<evidence type="ECO:0000313" key="2">
    <source>
        <dbReference type="Proteomes" id="UP000282759"/>
    </source>
</evidence>
<dbReference type="Pfam" id="PF11276">
    <property type="entry name" value="DUF3078"/>
    <property type="match status" value="1"/>
</dbReference>
<organism evidence="1 2">
    <name type="scientific">Mucilaginibacter limnophilus</name>
    <dbReference type="NCBI Taxonomy" id="1932778"/>
    <lineage>
        <taxon>Bacteria</taxon>
        <taxon>Pseudomonadati</taxon>
        <taxon>Bacteroidota</taxon>
        <taxon>Sphingobacteriia</taxon>
        <taxon>Sphingobacteriales</taxon>
        <taxon>Sphingobacteriaceae</taxon>
        <taxon>Mucilaginibacter</taxon>
    </lineage>
</organism>
<gene>
    <name evidence="1" type="ORF">EOD41_04945</name>
</gene>
<accession>A0A3S2VP97</accession>
<evidence type="ECO:0000313" key="1">
    <source>
        <dbReference type="EMBL" id="RVU02097.1"/>
    </source>
</evidence>
<protein>
    <submittedName>
        <fullName evidence="1">DUF3078 domain-containing protein</fullName>
    </submittedName>
</protein>
<dbReference type="Proteomes" id="UP000282759">
    <property type="component" value="Unassembled WGS sequence"/>
</dbReference>
<reference evidence="1 2" key="1">
    <citation type="submission" date="2019-01" db="EMBL/GenBank/DDBJ databases">
        <authorList>
            <person name="Chen W.-M."/>
        </authorList>
    </citation>
    <scope>NUCLEOTIDE SEQUENCE [LARGE SCALE GENOMIC DNA]</scope>
    <source>
        <strain evidence="1 2">YBJ-36</strain>
    </source>
</reference>
<dbReference type="InterPro" id="IPR021428">
    <property type="entry name" value="DUF3078"/>
</dbReference>